<dbReference type="PATRIC" id="fig|280505.15.peg.3472"/>
<evidence type="ECO:0000313" key="1">
    <source>
        <dbReference type="EMBL" id="ALO27749.1"/>
    </source>
</evidence>
<protein>
    <submittedName>
        <fullName evidence="1">Uncharacterized protein</fullName>
    </submittedName>
</protein>
<dbReference type="Proteomes" id="UP000058857">
    <property type="component" value="Chromosome 1"/>
</dbReference>
<dbReference type="EMBL" id="CP012029">
    <property type="protein sequence ID" value="ALO27749.1"/>
    <property type="molecule type" value="Genomic_DNA"/>
</dbReference>
<organism evidence="1">
    <name type="scientific">Leptospira borgpetersenii serovar Ballum</name>
    <dbReference type="NCBI Taxonomy" id="280505"/>
    <lineage>
        <taxon>Bacteria</taxon>
        <taxon>Pseudomonadati</taxon>
        <taxon>Spirochaetota</taxon>
        <taxon>Spirochaetia</taxon>
        <taxon>Leptospirales</taxon>
        <taxon>Leptospiraceae</taxon>
        <taxon>Leptospira</taxon>
    </lineage>
</organism>
<evidence type="ECO:0000313" key="2">
    <source>
        <dbReference type="Proteomes" id="UP000058857"/>
    </source>
</evidence>
<sequence length="43" mass="4855">MLRVQRAINPSSDLSGARAFVSSSDSSIQEYHTWKLPYVQEPC</sequence>
<dbReference type="AlphaFoldDB" id="A0A0S2IW32"/>
<accession>A0A0S2IW32</accession>
<reference evidence="1 2" key="1">
    <citation type="journal article" date="2015" name="PLoS Negl. Trop. Dis.">
        <title>Distribution of Plasmids in Distinct Leptospira Pathogenic Species.</title>
        <authorList>
            <person name="Wang Y."/>
            <person name="Zhuang X."/>
            <person name="Zhong Y."/>
            <person name="Zhang C."/>
            <person name="Zhang Y."/>
            <person name="Zeng L."/>
            <person name="Zhu Y."/>
            <person name="He P."/>
            <person name="Dong K."/>
            <person name="Pal U."/>
            <person name="Guo X."/>
            <person name="Qin J."/>
        </authorList>
    </citation>
    <scope>NUCLEOTIDE SEQUENCE [LARGE SCALE GENOMIC DNA]</scope>
    <source>
        <strain evidence="1 2">56604</strain>
    </source>
</reference>
<proteinExistence type="predicted"/>
<name>A0A0S2IW32_LEPBO</name>
<gene>
    <name evidence="1" type="ORF">LBBP_03560</name>
</gene>